<evidence type="ECO:0000256" key="1">
    <source>
        <dbReference type="SAM" id="MobiDB-lite"/>
    </source>
</evidence>
<feature type="compositionally biased region" description="Basic residues" evidence="1">
    <location>
        <begin position="40"/>
        <end position="60"/>
    </location>
</feature>
<comment type="caution">
    <text evidence="2">The sequence shown here is derived from an EMBL/GenBank/DDBJ whole genome shotgun (WGS) entry which is preliminary data.</text>
</comment>
<reference evidence="2 3" key="1">
    <citation type="journal article" date="2023" name="Hortic Res">
        <title>Pangenome of water caltrop reveals structural variations and asymmetric subgenome divergence after allopolyploidization.</title>
        <authorList>
            <person name="Zhang X."/>
            <person name="Chen Y."/>
            <person name="Wang L."/>
            <person name="Yuan Y."/>
            <person name="Fang M."/>
            <person name="Shi L."/>
            <person name="Lu R."/>
            <person name="Comes H.P."/>
            <person name="Ma Y."/>
            <person name="Chen Y."/>
            <person name="Huang G."/>
            <person name="Zhou Y."/>
            <person name="Zheng Z."/>
            <person name="Qiu Y."/>
        </authorList>
    </citation>
    <scope>NUCLEOTIDE SEQUENCE [LARGE SCALE GENOMIC DNA]</scope>
    <source>
        <tissue evidence="2">Roots</tissue>
    </source>
</reference>
<sequence>MALKLSAGHPQDCLAKSDKLLSLATLRKHQINFDVDKGAHQKNKQMLKSSGRRREVRGRRAAAQGDCGKQGVAGGSSRAAAGRMGDGSSGG</sequence>
<organism evidence="2 3">
    <name type="scientific">Trapa incisa</name>
    <dbReference type="NCBI Taxonomy" id="236973"/>
    <lineage>
        <taxon>Eukaryota</taxon>
        <taxon>Viridiplantae</taxon>
        <taxon>Streptophyta</taxon>
        <taxon>Embryophyta</taxon>
        <taxon>Tracheophyta</taxon>
        <taxon>Spermatophyta</taxon>
        <taxon>Magnoliopsida</taxon>
        <taxon>eudicotyledons</taxon>
        <taxon>Gunneridae</taxon>
        <taxon>Pentapetalae</taxon>
        <taxon>rosids</taxon>
        <taxon>malvids</taxon>
        <taxon>Myrtales</taxon>
        <taxon>Lythraceae</taxon>
        <taxon>Trapa</taxon>
    </lineage>
</organism>
<evidence type="ECO:0000313" key="3">
    <source>
        <dbReference type="Proteomes" id="UP001345219"/>
    </source>
</evidence>
<name>A0AAN7GS36_9MYRT</name>
<accession>A0AAN7GS36</accession>
<dbReference type="EMBL" id="JAXIOK010000022">
    <property type="protein sequence ID" value="KAK4745232.1"/>
    <property type="molecule type" value="Genomic_DNA"/>
</dbReference>
<dbReference type="AlphaFoldDB" id="A0AAN7GS36"/>
<dbReference type="Proteomes" id="UP001345219">
    <property type="component" value="Chromosome 9"/>
</dbReference>
<feature type="region of interest" description="Disordered" evidence="1">
    <location>
        <begin position="37"/>
        <end position="91"/>
    </location>
</feature>
<protein>
    <submittedName>
        <fullName evidence="2">Uncharacterized protein</fullName>
    </submittedName>
</protein>
<evidence type="ECO:0000313" key="2">
    <source>
        <dbReference type="EMBL" id="KAK4745232.1"/>
    </source>
</evidence>
<proteinExistence type="predicted"/>
<keyword evidence="3" id="KW-1185">Reference proteome</keyword>
<gene>
    <name evidence="2" type="ORF">SAY87_011544</name>
</gene>